<feature type="transmembrane region" description="Helical" evidence="12">
    <location>
        <begin position="114"/>
        <end position="135"/>
    </location>
</feature>
<evidence type="ECO:0000256" key="6">
    <source>
        <dbReference type="ARBA" id="ARBA00022692"/>
    </source>
</evidence>
<evidence type="ECO:0000256" key="9">
    <source>
        <dbReference type="ARBA" id="ARBA00025439"/>
    </source>
</evidence>
<reference evidence="14" key="1">
    <citation type="journal article" date="2019" name="Int. J. Syst. Evol. Microbiol.">
        <title>The Global Catalogue of Microorganisms (GCM) 10K type strain sequencing project: providing services to taxonomists for standard genome sequencing and annotation.</title>
        <authorList>
            <consortium name="The Broad Institute Genomics Platform"/>
            <consortium name="The Broad Institute Genome Sequencing Center for Infectious Disease"/>
            <person name="Wu L."/>
            <person name="Ma J."/>
        </authorList>
    </citation>
    <scope>NUCLEOTIDE SEQUENCE [LARGE SCALE GENOMIC DNA]</scope>
    <source>
        <strain evidence="14">CGMCC 4.7397</strain>
    </source>
</reference>
<dbReference type="Pfam" id="PF02653">
    <property type="entry name" value="BPD_transp_2"/>
    <property type="match status" value="1"/>
</dbReference>
<feature type="transmembrane region" description="Helical" evidence="12">
    <location>
        <begin position="314"/>
        <end position="334"/>
    </location>
</feature>
<evidence type="ECO:0000256" key="3">
    <source>
        <dbReference type="ARBA" id="ARBA00022448"/>
    </source>
</evidence>
<name>A0ABW1I4P4_9PSEU</name>
<keyword evidence="6 12" id="KW-0812">Transmembrane</keyword>
<feature type="transmembrane region" description="Helical" evidence="12">
    <location>
        <begin position="290"/>
        <end position="308"/>
    </location>
</feature>
<comment type="caution">
    <text evidence="13">The sequence shown here is derived from an EMBL/GenBank/DDBJ whole genome shotgun (WGS) entry which is preliminary data.</text>
</comment>
<keyword evidence="5" id="KW-0997">Cell inner membrane</keyword>
<dbReference type="Proteomes" id="UP001596119">
    <property type="component" value="Unassembled WGS sequence"/>
</dbReference>
<dbReference type="PANTHER" id="PTHR32196:SF29">
    <property type="entry name" value="AUTOINDUCER 2 IMPORT SYSTEM PERMEASE PROTEIN LSRC"/>
    <property type="match status" value="1"/>
</dbReference>
<feature type="transmembrane region" description="Helical" evidence="12">
    <location>
        <begin position="90"/>
        <end position="108"/>
    </location>
</feature>
<gene>
    <name evidence="13" type="ORF">ACFQH9_10270</name>
</gene>
<evidence type="ECO:0000256" key="10">
    <source>
        <dbReference type="ARBA" id="ARBA00039382"/>
    </source>
</evidence>
<evidence type="ECO:0000313" key="13">
    <source>
        <dbReference type="EMBL" id="MFC5948657.1"/>
    </source>
</evidence>
<feature type="transmembrane region" description="Helical" evidence="12">
    <location>
        <begin position="63"/>
        <end position="83"/>
    </location>
</feature>
<evidence type="ECO:0000313" key="14">
    <source>
        <dbReference type="Proteomes" id="UP001596119"/>
    </source>
</evidence>
<keyword evidence="8 12" id="KW-0472">Membrane</keyword>
<sequence>MTLLSENGAPATDRPAADRAARSRTRTLLRARELGIVLALVALVAVTAVANPRFLSGQSVRDLLLGASIMVVLAVGQAVVVITRNIDLSVGSVLGLSAFAVGTLLQAAPGTPVVVALLVGIGFGAGCGLVNGALVRFGNVPALVVTLGTLYIFRGVGFFWAGGQQINADELPGHFLAFGTASVLGVPWLILIGLVVLVAAGIVLRSYRSGRELYAMGSNPEAARLAGIPTGRRALAAFVVSGAAAGLAGVLFAARFGTIDAAAGTGYELDVVAAVVVGGVAVFGGSGTVWGAALGALLLTTIGSALPVLGIDQFWQQAIVGALILLAIGIDRLLALRVAAVLRRDAARSRTGGTS</sequence>
<evidence type="ECO:0000256" key="7">
    <source>
        <dbReference type="ARBA" id="ARBA00022989"/>
    </source>
</evidence>
<evidence type="ECO:0000256" key="1">
    <source>
        <dbReference type="ARBA" id="ARBA00004651"/>
    </source>
</evidence>
<dbReference type="InterPro" id="IPR001851">
    <property type="entry name" value="ABC_transp_permease"/>
</dbReference>
<accession>A0ABW1I4P4</accession>
<evidence type="ECO:0000256" key="11">
    <source>
        <dbReference type="SAM" id="MobiDB-lite"/>
    </source>
</evidence>
<keyword evidence="14" id="KW-1185">Reference proteome</keyword>
<keyword evidence="4" id="KW-1003">Cell membrane</keyword>
<comment type="subunit">
    <text evidence="2">The complex is composed of two ATP-binding proteins (LsrA), two transmembrane proteins (LsrC and LsrD) and a solute-binding protein (LsrB).</text>
</comment>
<feature type="transmembrane region" description="Helical" evidence="12">
    <location>
        <begin position="234"/>
        <end position="254"/>
    </location>
</feature>
<comment type="function">
    <text evidence="9">Part of the ABC transporter complex LsrABCD involved in autoinducer 2 (AI-2) import. Probably responsible for the translocation of the substrate across the membrane.</text>
</comment>
<keyword evidence="3" id="KW-0813">Transport</keyword>
<feature type="transmembrane region" description="Helical" evidence="12">
    <location>
        <begin position="34"/>
        <end position="51"/>
    </location>
</feature>
<feature type="transmembrane region" description="Helical" evidence="12">
    <location>
        <begin position="175"/>
        <end position="204"/>
    </location>
</feature>
<comment type="subcellular location">
    <subcellularLocation>
        <location evidence="1">Cell membrane</location>
        <topology evidence="1">Multi-pass membrane protein</topology>
    </subcellularLocation>
</comment>
<keyword evidence="7 12" id="KW-1133">Transmembrane helix</keyword>
<dbReference type="CDD" id="cd06579">
    <property type="entry name" value="TM_PBP1_transp_AraH_like"/>
    <property type="match status" value="1"/>
</dbReference>
<feature type="transmembrane region" description="Helical" evidence="12">
    <location>
        <begin position="142"/>
        <end position="163"/>
    </location>
</feature>
<evidence type="ECO:0000256" key="4">
    <source>
        <dbReference type="ARBA" id="ARBA00022475"/>
    </source>
</evidence>
<evidence type="ECO:0000256" key="5">
    <source>
        <dbReference type="ARBA" id="ARBA00022519"/>
    </source>
</evidence>
<proteinExistence type="predicted"/>
<dbReference type="EMBL" id="JBHSQK010000019">
    <property type="protein sequence ID" value="MFC5948657.1"/>
    <property type="molecule type" value="Genomic_DNA"/>
</dbReference>
<evidence type="ECO:0000256" key="2">
    <source>
        <dbReference type="ARBA" id="ARBA00011262"/>
    </source>
</evidence>
<dbReference type="RefSeq" id="WP_379565714.1">
    <property type="nucleotide sequence ID" value="NZ_JBHSQK010000019.1"/>
</dbReference>
<organism evidence="13 14">
    <name type="scientific">Pseudonocardia lutea</name>
    <dbReference type="NCBI Taxonomy" id="2172015"/>
    <lineage>
        <taxon>Bacteria</taxon>
        <taxon>Bacillati</taxon>
        <taxon>Actinomycetota</taxon>
        <taxon>Actinomycetes</taxon>
        <taxon>Pseudonocardiales</taxon>
        <taxon>Pseudonocardiaceae</taxon>
        <taxon>Pseudonocardia</taxon>
    </lineage>
</organism>
<evidence type="ECO:0000256" key="12">
    <source>
        <dbReference type="SAM" id="Phobius"/>
    </source>
</evidence>
<feature type="region of interest" description="Disordered" evidence="11">
    <location>
        <begin position="1"/>
        <end position="22"/>
    </location>
</feature>
<dbReference type="PANTHER" id="PTHR32196">
    <property type="entry name" value="ABC TRANSPORTER PERMEASE PROTEIN YPHD-RELATED-RELATED"/>
    <property type="match status" value="1"/>
</dbReference>
<evidence type="ECO:0000256" key="8">
    <source>
        <dbReference type="ARBA" id="ARBA00023136"/>
    </source>
</evidence>
<protein>
    <recommendedName>
        <fullName evidence="10">Autoinducer 2 import system permease protein LsrC</fullName>
    </recommendedName>
</protein>
<feature type="transmembrane region" description="Helical" evidence="12">
    <location>
        <begin position="266"/>
        <end position="283"/>
    </location>
</feature>